<evidence type="ECO:0000256" key="4">
    <source>
        <dbReference type="ARBA" id="ARBA00011738"/>
    </source>
</evidence>
<feature type="binding site" evidence="9">
    <location>
        <position position="349"/>
    </location>
    <ligand>
        <name>substrate</name>
    </ligand>
</feature>
<dbReference type="SUPFAM" id="SSF53383">
    <property type="entry name" value="PLP-dependent transferases"/>
    <property type="match status" value="1"/>
</dbReference>
<evidence type="ECO:0000256" key="3">
    <source>
        <dbReference type="ARBA" id="ARBA00010008"/>
    </source>
</evidence>
<comment type="subunit">
    <text evidence="4 9">Homodimer.</text>
</comment>
<dbReference type="Pfam" id="PF00155">
    <property type="entry name" value="Aminotran_1_2"/>
    <property type="match status" value="1"/>
</dbReference>
<feature type="binding site" evidence="9">
    <location>
        <position position="232"/>
    </location>
    <ligand>
        <name>pyridoxal 5'-phosphate</name>
        <dbReference type="ChEBI" id="CHEBI:597326"/>
    </ligand>
</feature>
<feature type="binding site" evidence="9">
    <location>
        <position position="131"/>
    </location>
    <ligand>
        <name>substrate</name>
    </ligand>
</feature>
<dbReference type="GO" id="GO:0009102">
    <property type="term" value="P:biotin biosynthetic process"/>
    <property type="evidence" value="ECO:0007669"/>
    <property type="project" value="UniProtKB-UniRule"/>
</dbReference>
<comment type="function">
    <text evidence="9">Catalyzes the decarboxylative condensation of pimeloyl-[acyl-carrier protein] and L-alanine to produce 8-amino-7-oxononanoate (AON), [acyl-carrier protein], and carbon dioxide.</text>
</comment>
<dbReference type="Gene3D" id="3.90.1150.10">
    <property type="entry name" value="Aspartate Aminotransferase, domain 1"/>
    <property type="match status" value="1"/>
</dbReference>
<keyword evidence="5 9" id="KW-0808">Transferase</keyword>
<evidence type="ECO:0000313" key="12">
    <source>
        <dbReference type="EMBL" id="SFZ76876.1"/>
    </source>
</evidence>
<dbReference type="InterPro" id="IPR015424">
    <property type="entry name" value="PyrdxlP-dep_Trfase"/>
</dbReference>
<dbReference type="NCBIfam" id="TIGR00858">
    <property type="entry name" value="bioF"/>
    <property type="match status" value="1"/>
</dbReference>
<evidence type="ECO:0000256" key="10">
    <source>
        <dbReference type="PIRSR" id="PIRSR604723-51"/>
    </source>
</evidence>
<keyword evidence="6 9" id="KW-0093">Biotin biosynthesis</keyword>
<dbReference type="InterPro" id="IPR001917">
    <property type="entry name" value="Aminotrans_II_pyridoxalP_BS"/>
</dbReference>
<evidence type="ECO:0000256" key="7">
    <source>
        <dbReference type="ARBA" id="ARBA00022898"/>
    </source>
</evidence>
<keyword evidence="7 9" id="KW-0663">Pyridoxal phosphate</keyword>
<comment type="pathway">
    <text evidence="2 9">Cofactor biosynthesis; biotin biosynthesis.</text>
</comment>
<organism evidence="12 13">
    <name type="scientific">Chitinimonas taiwanensis DSM 18899</name>
    <dbReference type="NCBI Taxonomy" id="1121279"/>
    <lineage>
        <taxon>Bacteria</taxon>
        <taxon>Pseudomonadati</taxon>
        <taxon>Pseudomonadota</taxon>
        <taxon>Betaproteobacteria</taxon>
        <taxon>Neisseriales</taxon>
        <taxon>Chitinibacteraceae</taxon>
        <taxon>Chitinimonas</taxon>
    </lineage>
</organism>
<dbReference type="STRING" id="1121279.SAMN02745887_02129"/>
<dbReference type="PROSITE" id="PS00599">
    <property type="entry name" value="AA_TRANSFER_CLASS_2"/>
    <property type="match status" value="1"/>
</dbReference>
<dbReference type="InterPro" id="IPR004839">
    <property type="entry name" value="Aminotransferase_I/II_large"/>
</dbReference>
<evidence type="ECO:0000256" key="1">
    <source>
        <dbReference type="ARBA" id="ARBA00001933"/>
    </source>
</evidence>
<dbReference type="Gene3D" id="3.40.640.10">
    <property type="entry name" value="Type I PLP-dependent aspartate aminotransferase-like (Major domain)"/>
    <property type="match status" value="1"/>
</dbReference>
<evidence type="ECO:0000313" key="13">
    <source>
        <dbReference type="Proteomes" id="UP000186513"/>
    </source>
</evidence>
<dbReference type="AlphaFoldDB" id="A0A1K2HJ54"/>
<dbReference type="Proteomes" id="UP000186513">
    <property type="component" value="Unassembled WGS sequence"/>
</dbReference>
<dbReference type="GO" id="GO:0030170">
    <property type="term" value="F:pyridoxal phosphate binding"/>
    <property type="evidence" value="ECO:0007669"/>
    <property type="project" value="UniProtKB-UniRule"/>
</dbReference>
<dbReference type="UniPathway" id="UPA00078"/>
<feature type="modified residue" description="N6-(pyridoxal phosphate)lysine" evidence="9 10">
    <location>
        <position position="235"/>
    </location>
</feature>
<gene>
    <name evidence="9" type="primary">bioF</name>
    <name evidence="12" type="ORF">SAMN02745887_02129</name>
</gene>
<dbReference type="HAMAP" id="MF_01693">
    <property type="entry name" value="BioF_aminotrans_2"/>
    <property type="match status" value="1"/>
</dbReference>
<dbReference type="PANTHER" id="PTHR13693:SF100">
    <property type="entry name" value="8-AMINO-7-OXONONANOATE SYNTHASE"/>
    <property type="match status" value="1"/>
</dbReference>
<dbReference type="InterPro" id="IPR015421">
    <property type="entry name" value="PyrdxlP-dep_Trfase_major"/>
</dbReference>
<comment type="similarity">
    <text evidence="3 9">Belongs to the class-II pyridoxal-phosphate-dependent aminotransferase family. BioF subfamily.</text>
</comment>
<keyword evidence="13" id="KW-1185">Reference proteome</keyword>
<feature type="domain" description="Aminotransferase class I/classII large" evidence="11">
    <location>
        <begin position="39"/>
        <end position="375"/>
    </location>
</feature>
<evidence type="ECO:0000256" key="6">
    <source>
        <dbReference type="ARBA" id="ARBA00022756"/>
    </source>
</evidence>
<name>A0A1K2HJ54_9NEIS</name>
<dbReference type="GO" id="GO:0008710">
    <property type="term" value="F:8-amino-7-oxononanoate synthase activity"/>
    <property type="evidence" value="ECO:0007669"/>
    <property type="project" value="UniProtKB-UniRule"/>
</dbReference>
<evidence type="ECO:0000256" key="2">
    <source>
        <dbReference type="ARBA" id="ARBA00004746"/>
    </source>
</evidence>
<dbReference type="InterPro" id="IPR004723">
    <property type="entry name" value="AONS_Archaea/Proteobacteria"/>
</dbReference>
<proteinExistence type="inferred from homology"/>
<sequence length="383" mass="40397">MLAELEAGLAELSEQYLLRQRRVVQGPQGTRVQVDGRSLLNFCSNDYLGLANDARLRSAASMAIVHYGVGSGASHLVCGHQLPHEQLEARFAALLGLPAALGFGSGYMANLGVITALLGRGDAVFADKLNHASLNDACLLSRADFQRFAHNDLAALEGLLARCTARRKLIAVDAVYSMDGDLAPLPALLALAERYDAWLYVDDAHGFGVLGEGRGSLAHWGLSSPRLIYLATLGKAVGGAGALVAGPQAVISWLQNKARTAIYTTAALPAQAAAALAALEIIASDAGRRSQLQARIAQLRTGLAASSYRLLDSPTPIQPILLDSSAQALQLAQALWQRGIWVAAIRPPTVPSARLRITLSAAHSEAEVASLLAALLELERDIA</sequence>
<comment type="catalytic activity">
    <reaction evidence="8 9">
        <text>6-carboxyhexanoyl-[ACP] + L-alanine + H(+) = (8S)-8-amino-7-oxononanoate + holo-[ACP] + CO2</text>
        <dbReference type="Rhea" id="RHEA:42288"/>
        <dbReference type="Rhea" id="RHEA-COMP:9685"/>
        <dbReference type="Rhea" id="RHEA-COMP:9955"/>
        <dbReference type="ChEBI" id="CHEBI:15378"/>
        <dbReference type="ChEBI" id="CHEBI:16526"/>
        <dbReference type="ChEBI" id="CHEBI:57972"/>
        <dbReference type="ChEBI" id="CHEBI:64479"/>
        <dbReference type="ChEBI" id="CHEBI:78846"/>
        <dbReference type="ChEBI" id="CHEBI:149468"/>
        <dbReference type="EC" id="2.3.1.47"/>
    </reaction>
</comment>
<dbReference type="InterPro" id="IPR022834">
    <property type="entry name" value="AONS_Proteobacteria"/>
</dbReference>
<reference evidence="12 13" key="1">
    <citation type="submission" date="2016-11" db="EMBL/GenBank/DDBJ databases">
        <authorList>
            <person name="Jaros S."/>
            <person name="Januszkiewicz K."/>
            <person name="Wedrychowicz H."/>
        </authorList>
    </citation>
    <scope>NUCLEOTIDE SEQUENCE [LARGE SCALE GENOMIC DNA]</scope>
    <source>
        <strain evidence="12 13">DSM 18899</strain>
    </source>
</reference>
<dbReference type="PANTHER" id="PTHR13693">
    <property type="entry name" value="CLASS II AMINOTRANSFERASE/8-AMINO-7-OXONONANOATE SYNTHASE"/>
    <property type="match status" value="1"/>
</dbReference>
<evidence type="ECO:0000256" key="9">
    <source>
        <dbReference type="HAMAP-Rule" id="MF_01693"/>
    </source>
</evidence>
<accession>A0A1K2HJ54</accession>
<evidence type="ECO:0000256" key="5">
    <source>
        <dbReference type="ARBA" id="ARBA00022679"/>
    </source>
</evidence>
<protein>
    <recommendedName>
        <fullName evidence="9">8-amino-7-oxononanoate synthase</fullName>
        <shortName evidence="9">AONS</shortName>
        <ecNumber evidence="9">2.3.1.47</ecNumber>
    </recommendedName>
    <alternativeName>
        <fullName evidence="9">7-keto-8-amino-pelargonic acid synthase</fullName>
        <shortName evidence="9">7-KAP synthase</shortName>
        <shortName evidence="9">KAPA synthase</shortName>
    </alternativeName>
    <alternativeName>
        <fullName evidence="9">8-amino-7-ketopelargonate synthase</fullName>
    </alternativeName>
</protein>
<dbReference type="OrthoDB" id="9807157at2"/>
<comment type="cofactor">
    <cofactor evidence="1 9 10">
        <name>pyridoxal 5'-phosphate</name>
        <dbReference type="ChEBI" id="CHEBI:597326"/>
    </cofactor>
</comment>
<feature type="binding site" evidence="9">
    <location>
        <position position="19"/>
    </location>
    <ligand>
        <name>substrate</name>
    </ligand>
</feature>
<evidence type="ECO:0000259" key="11">
    <source>
        <dbReference type="Pfam" id="PF00155"/>
    </source>
</evidence>
<feature type="binding site" evidence="9">
    <location>
        <begin position="106"/>
        <end position="107"/>
    </location>
    <ligand>
        <name>pyridoxal 5'-phosphate</name>
        <dbReference type="ChEBI" id="CHEBI:597326"/>
    </ligand>
</feature>
<dbReference type="EC" id="2.3.1.47" evidence="9"/>
<dbReference type="EMBL" id="FPKR01000008">
    <property type="protein sequence ID" value="SFZ76876.1"/>
    <property type="molecule type" value="Genomic_DNA"/>
</dbReference>
<feature type="binding site" evidence="9">
    <location>
        <position position="177"/>
    </location>
    <ligand>
        <name>pyridoxal 5'-phosphate</name>
        <dbReference type="ChEBI" id="CHEBI:597326"/>
    </ligand>
</feature>
<dbReference type="InterPro" id="IPR015422">
    <property type="entry name" value="PyrdxlP-dep_Trfase_small"/>
</dbReference>
<feature type="binding site" evidence="9">
    <location>
        <position position="205"/>
    </location>
    <ligand>
        <name>pyridoxal 5'-phosphate</name>
        <dbReference type="ChEBI" id="CHEBI:597326"/>
    </ligand>
</feature>
<dbReference type="InterPro" id="IPR050087">
    <property type="entry name" value="AON_synthase_class-II"/>
</dbReference>
<evidence type="ECO:0000256" key="8">
    <source>
        <dbReference type="ARBA" id="ARBA00047715"/>
    </source>
</evidence>